<keyword evidence="4" id="KW-1185">Reference proteome</keyword>
<comment type="caution">
    <text evidence="3">The sequence shown here is derived from an EMBL/GenBank/DDBJ whole genome shotgun (WGS) entry which is preliminary data.</text>
</comment>
<feature type="region of interest" description="Disordered" evidence="1">
    <location>
        <begin position="56"/>
        <end position="82"/>
    </location>
</feature>
<dbReference type="Gene3D" id="6.20.450.20">
    <property type="match status" value="1"/>
</dbReference>
<evidence type="ECO:0000313" key="4">
    <source>
        <dbReference type="Proteomes" id="UP000190787"/>
    </source>
</evidence>
<accession>A0ABX3MRX6</accession>
<gene>
    <name evidence="3" type="ORF">BMI91_19505</name>
</gene>
<dbReference type="Pfam" id="PF21217">
    <property type="entry name" value="PaaA2"/>
    <property type="match status" value="1"/>
</dbReference>
<organism evidence="3 4">
    <name type="scientific">Thioclava sediminum</name>
    <dbReference type="NCBI Taxonomy" id="1915319"/>
    <lineage>
        <taxon>Bacteria</taxon>
        <taxon>Pseudomonadati</taxon>
        <taxon>Pseudomonadota</taxon>
        <taxon>Alphaproteobacteria</taxon>
        <taxon>Rhodobacterales</taxon>
        <taxon>Paracoccaceae</taxon>
        <taxon>Thioclava</taxon>
    </lineage>
</organism>
<sequence length="82" mass="9403">MQRVERLPVSAQAFVVTRNPDLSLPLRCTAEIPTDAPSRIVVEIDTWFRDRVQEALDDPRPGKPHDQVMQEALSRAEVKRRP</sequence>
<protein>
    <recommendedName>
        <fullName evidence="2">Stability determinant domain-containing protein</fullName>
    </recommendedName>
</protein>
<dbReference type="Proteomes" id="UP000190787">
    <property type="component" value="Unassembled WGS sequence"/>
</dbReference>
<reference evidence="3 4" key="1">
    <citation type="submission" date="2016-11" db="EMBL/GenBank/DDBJ databases">
        <title>A multilocus sequence analysis scheme for characterization of bacteria in the genus Thioclava.</title>
        <authorList>
            <person name="Liu Y."/>
            <person name="Shao Z."/>
        </authorList>
    </citation>
    <scope>NUCLEOTIDE SEQUENCE [LARGE SCALE GENOMIC DNA]</scope>
    <source>
        <strain evidence="3 4">TAW-CT134</strain>
    </source>
</reference>
<dbReference type="InterPro" id="IPR048851">
    <property type="entry name" value="PaaA2_dom"/>
</dbReference>
<proteinExistence type="predicted"/>
<name>A0ABX3MRX6_9RHOB</name>
<dbReference type="RefSeq" id="WP_078606326.1">
    <property type="nucleotide sequence ID" value="NZ_MPZV01000006.1"/>
</dbReference>
<evidence type="ECO:0000256" key="1">
    <source>
        <dbReference type="SAM" id="MobiDB-lite"/>
    </source>
</evidence>
<evidence type="ECO:0000313" key="3">
    <source>
        <dbReference type="EMBL" id="OOY22470.1"/>
    </source>
</evidence>
<feature type="domain" description="Stability determinant" evidence="2">
    <location>
        <begin position="45"/>
        <end position="71"/>
    </location>
</feature>
<dbReference type="EMBL" id="MPZV01000006">
    <property type="protein sequence ID" value="OOY22470.1"/>
    <property type="molecule type" value="Genomic_DNA"/>
</dbReference>
<evidence type="ECO:0000259" key="2">
    <source>
        <dbReference type="Pfam" id="PF21217"/>
    </source>
</evidence>